<dbReference type="RefSeq" id="WP_183320599.1">
    <property type="nucleotide sequence ID" value="NZ_JACHVQ010000001.1"/>
</dbReference>
<protein>
    <submittedName>
        <fullName evidence="3">Ubiquinone/menaquinone biosynthesis C-methylase UbiE</fullName>
    </submittedName>
</protein>
<dbReference type="Pfam" id="PF13649">
    <property type="entry name" value="Methyltransf_25"/>
    <property type="match status" value="1"/>
</dbReference>
<dbReference type="Gene3D" id="3.40.50.150">
    <property type="entry name" value="Vaccinia Virus protein VP39"/>
    <property type="match status" value="1"/>
</dbReference>
<feature type="domain" description="Methyltransferase" evidence="2">
    <location>
        <begin position="170"/>
        <end position="263"/>
    </location>
</feature>
<comment type="caution">
    <text evidence="3">The sequence shown here is derived from an EMBL/GenBank/DDBJ whole genome shotgun (WGS) entry which is preliminary data.</text>
</comment>
<sequence length="338" mass="38597">MGIFDRVAPPGSRRRDAARTLRNTVRSTRPAAAGAPPSRPQTVEQEKQTLKSSWASLDPDALDDYLVSGFQNPQINAQSILTRHRLIRELFPDDDFGELMRDEIEHSARATTALHERSSDLGITMGTFVSKTRRAEVRKVNEAIADWQDDYEKKWASTLAGRTVERKLSVLEFACGSANDYRYFDAYGIAQFLDYTGIDLNDNNIVNARRRYPGVDFQVQNVLDLPFGDRSYDYVVVFDLFEHMSIEAMEQALGEACRIARKGLLLTFFLMADNPDHEVRPKRTYFFNTLSRAKVQELVESRFGPVEAVRIGDLVDEYGERASYNPRAWSMFATRRQD</sequence>
<evidence type="ECO:0000259" key="2">
    <source>
        <dbReference type="Pfam" id="PF13649"/>
    </source>
</evidence>
<evidence type="ECO:0000313" key="3">
    <source>
        <dbReference type="EMBL" id="MBB2892439.1"/>
    </source>
</evidence>
<dbReference type="EMBL" id="JACHVQ010000001">
    <property type="protein sequence ID" value="MBB2892439.1"/>
    <property type="molecule type" value="Genomic_DNA"/>
</dbReference>
<feature type="region of interest" description="Disordered" evidence="1">
    <location>
        <begin position="1"/>
        <end position="44"/>
    </location>
</feature>
<organism evidence="3 4">
    <name type="scientific">Flexivirga oryzae</name>
    <dbReference type="NCBI Taxonomy" id="1794944"/>
    <lineage>
        <taxon>Bacteria</taxon>
        <taxon>Bacillati</taxon>
        <taxon>Actinomycetota</taxon>
        <taxon>Actinomycetes</taxon>
        <taxon>Micrococcales</taxon>
        <taxon>Dermacoccaceae</taxon>
        <taxon>Flexivirga</taxon>
    </lineage>
</organism>
<keyword evidence="3" id="KW-0489">Methyltransferase</keyword>
<dbReference type="AlphaFoldDB" id="A0A839N6Q2"/>
<accession>A0A839N6Q2</accession>
<dbReference type="InterPro" id="IPR041698">
    <property type="entry name" value="Methyltransf_25"/>
</dbReference>
<dbReference type="Proteomes" id="UP000559182">
    <property type="component" value="Unassembled WGS sequence"/>
</dbReference>
<evidence type="ECO:0000313" key="4">
    <source>
        <dbReference type="Proteomes" id="UP000559182"/>
    </source>
</evidence>
<evidence type="ECO:0000256" key="1">
    <source>
        <dbReference type="SAM" id="MobiDB-lite"/>
    </source>
</evidence>
<feature type="compositionally biased region" description="Low complexity" evidence="1">
    <location>
        <begin position="26"/>
        <end position="36"/>
    </location>
</feature>
<keyword evidence="3" id="KW-0830">Ubiquinone</keyword>
<proteinExistence type="predicted"/>
<keyword evidence="3" id="KW-0808">Transferase</keyword>
<gene>
    <name evidence="3" type="ORF">FHU39_002423</name>
</gene>
<name>A0A839N6Q2_9MICO</name>
<dbReference type="GO" id="GO:0008168">
    <property type="term" value="F:methyltransferase activity"/>
    <property type="evidence" value="ECO:0007669"/>
    <property type="project" value="UniProtKB-KW"/>
</dbReference>
<dbReference type="SUPFAM" id="SSF53335">
    <property type="entry name" value="S-adenosyl-L-methionine-dependent methyltransferases"/>
    <property type="match status" value="1"/>
</dbReference>
<dbReference type="CDD" id="cd02440">
    <property type="entry name" value="AdoMet_MTases"/>
    <property type="match status" value="1"/>
</dbReference>
<reference evidence="3 4" key="1">
    <citation type="submission" date="2020-08" db="EMBL/GenBank/DDBJ databases">
        <title>Sequencing the genomes of 1000 actinobacteria strains.</title>
        <authorList>
            <person name="Klenk H.-P."/>
        </authorList>
    </citation>
    <scope>NUCLEOTIDE SEQUENCE [LARGE SCALE GENOMIC DNA]</scope>
    <source>
        <strain evidence="3 4">DSM 105369</strain>
    </source>
</reference>
<keyword evidence="4" id="KW-1185">Reference proteome</keyword>
<dbReference type="GO" id="GO:0032259">
    <property type="term" value="P:methylation"/>
    <property type="evidence" value="ECO:0007669"/>
    <property type="project" value="UniProtKB-KW"/>
</dbReference>
<dbReference type="InterPro" id="IPR029063">
    <property type="entry name" value="SAM-dependent_MTases_sf"/>
</dbReference>